<keyword evidence="1" id="KW-0863">Zinc-finger</keyword>
<dbReference type="AlphaFoldDB" id="A0A3M7Q1F8"/>
<evidence type="ECO:0000313" key="3">
    <source>
        <dbReference type="EMBL" id="RNA05163.1"/>
    </source>
</evidence>
<sequence length="297" mass="34678">MFLEKWKEINALKVAEFLGYFEKQWCVEGRNGWFEGYFPGKPSTSNGLESSHRSIKDNHNGRLCKRLPLKQCFEEMFCLVSKWSRKRSIVSVLESAGETVEVENPNFWEFHHKPIITTQDWTDAYKWQQLDKRVLKIDRKFYIPSKERIIMKKSEAKRYAIQSFETITRFDDFIDFISSFHIVNINLEEWELSTCNCSGCLKNYKCDHVIAISSRLKLYNFRNIAMNVPHERKLRAGRPKVTTEALTTQPIETQAIMEIGIISCGESEIDGIAEQPLAKKSRLENTEKITSTSKKKE</sequence>
<evidence type="ECO:0000256" key="1">
    <source>
        <dbReference type="PROSITE-ProRule" id="PRU00325"/>
    </source>
</evidence>
<dbReference type="GO" id="GO:0008270">
    <property type="term" value="F:zinc ion binding"/>
    <property type="evidence" value="ECO:0007669"/>
    <property type="project" value="UniProtKB-KW"/>
</dbReference>
<dbReference type="EMBL" id="REGN01007826">
    <property type="protein sequence ID" value="RNA05163.1"/>
    <property type="molecule type" value="Genomic_DNA"/>
</dbReference>
<keyword evidence="1" id="KW-0479">Metal-binding</keyword>
<organism evidence="3 4">
    <name type="scientific">Brachionus plicatilis</name>
    <name type="common">Marine rotifer</name>
    <name type="synonym">Brachionus muelleri</name>
    <dbReference type="NCBI Taxonomy" id="10195"/>
    <lineage>
        <taxon>Eukaryota</taxon>
        <taxon>Metazoa</taxon>
        <taxon>Spiralia</taxon>
        <taxon>Gnathifera</taxon>
        <taxon>Rotifera</taxon>
        <taxon>Eurotatoria</taxon>
        <taxon>Monogononta</taxon>
        <taxon>Pseudotrocha</taxon>
        <taxon>Ploima</taxon>
        <taxon>Brachionidae</taxon>
        <taxon>Brachionus</taxon>
    </lineage>
</organism>
<reference evidence="3 4" key="1">
    <citation type="journal article" date="2018" name="Sci. Rep.">
        <title>Genomic signatures of local adaptation to the degree of environmental predictability in rotifers.</title>
        <authorList>
            <person name="Franch-Gras L."/>
            <person name="Hahn C."/>
            <person name="Garcia-Roger E.M."/>
            <person name="Carmona M.J."/>
            <person name="Serra M."/>
            <person name="Gomez A."/>
        </authorList>
    </citation>
    <scope>NUCLEOTIDE SEQUENCE [LARGE SCALE GENOMIC DNA]</scope>
    <source>
        <strain evidence="3">HYR1</strain>
    </source>
</reference>
<keyword evidence="4" id="KW-1185">Reference proteome</keyword>
<dbReference type="InterPro" id="IPR007527">
    <property type="entry name" value="Znf_SWIM"/>
</dbReference>
<dbReference type="OrthoDB" id="119028at2759"/>
<gene>
    <name evidence="3" type="ORF">BpHYR1_033395</name>
</gene>
<dbReference type="Proteomes" id="UP000276133">
    <property type="component" value="Unassembled WGS sequence"/>
</dbReference>
<dbReference type="PROSITE" id="PS50966">
    <property type="entry name" value="ZF_SWIM"/>
    <property type="match status" value="1"/>
</dbReference>
<feature type="domain" description="SWIM-type" evidence="2">
    <location>
        <begin position="181"/>
        <end position="217"/>
    </location>
</feature>
<name>A0A3M7Q1F8_BRAPC</name>
<evidence type="ECO:0000313" key="4">
    <source>
        <dbReference type="Proteomes" id="UP000276133"/>
    </source>
</evidence>
<keyword evidence="1" id="KW-0862">Zinc</keyword>
<accession>A0A3M7Q1F8</accession>
<protein>
    <recommendedName>
        <fullName evidence="2">SWIM-type domain-containing protein</fullName>
    </recommendedName>
</protein>
<proteinExistence type="predicted"/>
<comment type="caution">
    <text evidence="3">The sequence shown here is derived from an EMBL/GenBank/DDBJ whole genome shotgun (WGS) entry which is preliminary data.</text>
</comment>
<evidence type="ECO:0000259" key="2">
    <source>
        <dbReference type="PROSITE" id="PS50966"/>
    </source>
</evidence>